<evidence type="ECO:0000256" key="2">
    <source>
        <dbReference type="ARBA" id="ARBA00023002"/>
    </source>
</evidence>
<evidence type="ECO:0000313" key="6">
    <source>
        <dbReference type="Proteomes" id="UP000467841"/>
    </source>
</evidence>
<dbReference type="Pfam" id="PF01370">
    <property type="entry name" value="Epimerase"/>
    <property type="match status" value="1"/>
</dbReference>
<dbReference type="InterPro" id="IPR001509">
    <property type="entry name" value="Epimerase_deHydtase"/>
</dbReference>
<dbReference type="FunFam" id="3.40.50.720:FF:000085">
    <property type="entry name" value="Dihydroflavonol reductase"/>
    <property type="match status" value="1"/>
</dbReference>
<dbReference type="InterPro" id="IPR036291">
    <property type="entry name" value="NAD(P)-bd_dom_sf"/>
</dbReference>
<reference evidence="5" key="1">
    <citation type="submission" date="2020-01" db="EMBL/GenBank/DDBJ databases">
        <authorList>
            <person name="Mishra B."/>
        </authorList>
    </citation>
    <scope>NUCLEOTIDE SEQUENCE [LARGE SCALE GENOMIC DNA]</scope>
</reference>
<feature type="domain" description="NAD-dependent epimerase/dehydratase" evidence="4">
    <location>
        <begin position="10"/>
        <end position="270"/>
    </location>
</feature>
<dbReference type="SUPFAM" id="SSF51735">
    <property type="entry name" value="NAD(P)-binding Rossmann-fold domains"/>
    <property type="match status" value="1"/>
</dbReference>
<comment type="caution">
    <text evidence="5">The sequence shown here is derived from an EMBL/GenBank/DDBJ whole genome shotgun (WGS) entry which is preliminary data.</text>
</comment>
<evidence type="ECO:0000256" key="3">
    <source>
        <dbReference type="ARBA" id="ARBA00023445"/>
    </source>
</evidence>
<dbReference type="Proteomes" id="UP000467841">
    <property type="component" value="Unassembled WGS sequence"/>
</dbReference>
<dbReference type="AlphaFoldDB" id="A0A6D2JSQ9"/>
<keyword evidence="2" id="KW-0560">Oxidoreductase</keyword>
<dbReference type="EMBL" id="CACVBM020001307">
    <property type="protein sequence ID" value="CAA7044768.1"/>
    <property type="molecule type" value="Genomic_DNA"/>
</dbReference>
<dbReference type="GO" id="GO:0016616">
    <property type="term" value="F:oxidoreductase activity, acting on the CH-OH group of donors, NAD or NADP as acceptor"/>
    <property type="evidence" value="ECO:0007669"/>
    <property type="project" value="TreeGrafter"/>
</dbReference>
<dbReference type="PANTHER" id="PTHR10366">
    <property type="entry name" value="NAD DEPENDENT EPIMERASE/DEHYDRATASE"/>
    <property type="match status" value="1"/>
</dbReference>
<name>A0A6D2JSQ9_9BRAS</name>
<dbReference type="InterPro" id="IPR050425">
    <property type="entry name" value="NAD(P)_dehydrat-like"/>
</dbReference>
<keyword evidence="6" id="KW-1185">Reference proteome</keyword>
<comment type="similarity">
    <text evidence="3">Belongs to the NAD(P)-dependent epimerase/dehydratase family. Dihydroflavonol-4-reductase subfamily.</text>
</comment>
<organism evidence="5 6">
    <name type="scientific">Microthlaspi erraticum</name>
    <dbReference type="NCBI Taxonomy" id="1685480"/>
    <lineage>
        <taxon>Eukaryota</taxon>
        <taxon>Viridiplantae</taxon>
        <taxon>Streptophyta</taxon>
        <taxon>Embryophyta</taxon>
        <taxon>Tracheophyta</taxon>
        <taxon>Spermatophyta</taxon>
        <taxon>Magnoliopsida</taxon>
        <taxon>eudicotyledons</taxon>
        <taxon>Gunneridae</taxon>
        <taxon>Pentapetalae</taxon>
        <taxon>rosids</taxon>
        <taxon>malvids</taxon>
        <taxon>Brassicales</taxon>
        <taxon>Brassicaceae</taxon>
        <taxon>Coluteocarpeae</taxon>
        <taxon>Microthlaspi</taxon>
    </lineage>
</organism>
<sequence>MGSIGEGKVVCVTGATGFIASRLVMILLNRGYTVKASVRDPSTVLIENLQRGAIKAVYPGRGSLWNGDPKKTQHLVSLRGAKERLHLFKADLLEEGSFDSVVDGCDGVFHTASPFYLDTKDPQAELIDPAVKGTLNVLNSCTKSSSVKRVVVTSSMAAVYNNVKPRTPAVDETWFSDPEFCKDSKMWYALSKTMAEEAAWNFAKEKGLDMVTINPSMVIGPLLQPTLNTSAAAILSLINGAKTFPNMSYGWVNVKDVANAHTQAFEVPSANGRYCMVESVTHLSEVVSILRELYPNLQLPERCEDENPHVPTFKVSKEKTRSLGIDYIRLKVSIKETVESLREKGFIHF</sequence>
<dbReference type="Gene3D" id="3.40.50.720">
    <property type="entry name" value="NAD(P)-binding Rossmann-like Domain"/>
    <property type="match status" value="1"/>
</dbReference>
<keyword evidence="1" id="KW-0521">NADP</keyword>
<dbReference type="CDD" id="cd08958">
    <property type="entry name" value="FR_SDR_e"/>
    <property type="match status" value="1"/>
</dbReference>
<dbReference type="PANTHER" id="PTHR10366:SF852">
    <property type="entry name" value="CINNAMOYL-COA REDUCTASE CAD2"/>
    <property type="match status" value="1"/>
</dbReference>
<protein>
    <recommendedName>
        <fullName evidence="4">NAD-dependent epimerase/dehydratase domain-containing protein</fullName>
    </recommendedName>
</protein>
<evidence type="ECO:0000256" key="1">
    <source>
        <dbReference type="ARBA" id="ARBA00022857"/>
    </source>
</evidence>
<gene>
    <name evidence="5" type="ORF">MERR_LOCUS32003</name>
</gene>
<evidence type="ECO:0000259" key="4">
    <source>
        <dbReference type="Pfam" id="PF01370"/>
    </source>
</evidence>
<dbReference type="OrthoDB" id="2735536at2759"/>
<evidence type="ECO:0000313" key="5">
    <source>
        <dbReference type="EMBL" id="CAA7044768.1"/>
    </source>
</evidence>
<proteinExistence type="inferred from homology"/>
<accession>A0A6D2JSQ9</accession>